<protein>
    <submittedName>
        <fullName evidence="1">Uncharacterized protein</fullName>
    </submittedName>
</protein>
<evidence type="ECO:0000313" key="1">
    <source>
        <dbReference type="EMBL" id="GAA3608556.1"/>
    </source>
</evidence>
<dbReference type="EMBL" id="BAABDQ010000044">
    <property type="protein sequence ID" value="GAA3608556.1"/>
    <property type="molecule type" value="Genomic_DNA"/>
</dbReference>
<proteinExistence type="predicted"/>
<comment type="caution">
    <text evidence="1">The sequence shown here is derived from an EMBL/GenBank/DDBJ whole genome shotgun (WGS) entry which is preliminary data.</text>
</comment>
<evidence type="ECO:0000313" key="2">
    <source>
        <dbReference type="Proteomes" id="UP001500630"/>
    </source>
</evidence>
<gene>
    <name evidence="1" type="ORF">GCM10022419_111860</name>
</gene>
<sequence>MFMQGILKGDNWRQRIGSPLALARLKIFKTHNRPLNVFLAQASRAVRDVFSGRLTYASAPIEDVDWSLFDIVALDYYRAGGAS</sequence>
<organism evidence="1 2">
    <name type="scientific">Nonomuraea rosea</name>
    <dbReference type="NCBI Taxonomy" id="638574"/>
    <lineage>
        <taxon>Bacteria</taxon>
        <taxon>Bacillati</taxon>
        <taxon>Actinomycetota</taxon>
        <taxon>Actinomycetes</taxon>
        <taxon>Streptosporangiales</taxon>
        <taxon>Streptosporangiaceae</taxon>
        <taxon>Nonomuraea</taxon>
    </lineage>
</organism>
<dbReference type="Proteomes" id="UP001500630">
    <property type="component" value="Unassembled WGS sequence"/>
</dbReference>
<reference evidence="2" key="1">
    <citation type="journal article" date="2019" name="Int. J. Syst. Evol. Microbiol.">
        <title>The Global Catalogue of Microorganisms (GCM) 10K type strain sequencing project: providing services to taxonomists for standard genome sequencing and annotation.</title>
        <authorList>
            <consortium name="The Broad Institute Genomics Platform"/>
            <consortium name="The Broad Institute Genome Sequencing Center for Infectious Disease"/>
            <person name="Wu L."/>
            <person name="Ma J."/>
        </authorList>
    </citation>
    <scope>NUCLEOTIDE SEQUENCE [LARGE SCALE GENOMIC DNA]</scope>
    <source>
        <strain evidence="2">JCM 17326</strain>
    </source>
</reference>
<keyword evidence="2" id="KW-1185">Reference proteome</keyword>
<name>A0ABP6ZHZ1_9ACTN</name>
<accession>A0ABP6ZHZ1</accession>